<feature type="transmembrane region" description="Helical" evidence="2">
    <location>
        <begin position="132"/>
        <end position="149"/>
    </location>
</feature>
<dbReference type="SUPFAM" id="SSF81324">
    <property type="entry name" value="Voltage-gated potassium channels"/>
    <property type="match status" value="1"/>
</dbReference>
<dbReference type="GO" id="GO:0016020">
    <property type="term" value="C:membrane"/>
    <property type="evidence" value="ECO:0007669"/>
    <property type="project" value="InterPro"/>
</dbReference>
<dbReference type="Gene3D" id="1.10.287.70">
    <property type="match status" value="1"/>
</dbReference>
<organism evidence="4">
    <name type="scientific">Guillardia theta (strain CCMP2712)</name>
    <name type="common">Cryptophyte</name>
    <dbReference type="NCBI Taxonomy" id="905079"/>
    <lineage>
        <taxon>Eukaryota</taxon>
        <taxon>Cryptophyceae</taxon>
        <taxon>Pyrenomonadales</taxon>
        <taxon>Geminigeraceae</taxon>
        <taxon>Guillardia</taxon>
    </lineage>
</organism>
<dbReference type="OMA" id="WRIYNCK"/>
<dbReference type="AlphaFoldDB" id="L1JML0"/>
<reference evidence="4 6" key="1">
    <citation type="journal article" date="2012" name="Nature">
        <title>Algal genomes reveal evolutionary mosaicism and the fate of nucleomorphs.</title>
        <authorList>
            <consortium name="DOE Joint Genome Institute"/>
            <person name="Curtis B.A."/>
            <person name="Tanifuji G."/>
            <person name="Burki F."/>
            <person name="Gruber A."/>
            <person name="Irimia M."/>
            <person name="Maruyama S."/>
            <person name="Arias M.C."/>
            <person name="Ball S.G."/>
            <person name="Gile G.H."/>
            <person name="Hirakawa Y."/>
            <person name="Hopkins J.F."/>
            <person name="Kuo A."/>
            <person name="Rensing S.A."/>
            <person name="Schmutz J."/>
            <person name="Symeonidi A."/>
            <person name="Elias M."/>
            <person name="Eveleigh R.J."/>
            <person name="Herman E.K."/>
            <person name="Klute M.J."/>
            <person name="Nakayama T."/>
            <person name="Obornik M."/>
            <person name="Reyes-Prieto A."/>
            <person name="Armbrust E.V."/>
            <person name="Aves S.J."/>
            <person name="Beiko R.G."/>
            <person name="Coutinho P."/>
            <person name="Dacks J.B."/>
            <person name="Durnford D.G."/>
            <person name="Fast N.M."/>
            <person name="Green B.R."/>
            <person name="Grisdale C.J."/>
            <person name="Hempel F."/>
            <person name="Henrissat B."/>
            <person name="Hoppner M.P."/>
            <person name="Ishida K."/>
            <person name="Kim E."/>
            <person name="Koreny L."/>
            <person name="Kroth P.G."/>
            <person name="Liu Y."/>
            <person name="Malik S.B."/>
            <person name="Maier U.G."/>
            <person name="McRose D."/>
            <person name="Mock T."/>
            <person name="Neilson J.A."/>
            <person name="Onodera N.T."/>
            <person name="Poole A.M."/>
            <person name="Pritham E.J."/>
            <person name="Richards T.A."/>
            <person name="Rocap G."/>
            <person name="Roy S.W."/>
            <person name="Sarai C."/>
            <person name="Schaack S."/>
            <person name="Shirato S."/>
            <person name="Slamovits C.H."/>
            <person name="Spencer D.F."/>
            <person name="Suzuki S."/>
            <person name="Worden A.Z."/>
            <person name="Zauner S."/>
            <person name="Barry K."/>
            <person name="Bell C."/>
            <person name="Bharti A.K."/>
            <person name="Crow J.A."/>
            <person name="Grimwood J."/>
            <person name="Kramer R."/>
            <person name="Lindquist E."/>
            <person name="Lucas S."/>
            <person name="Salamov A."/>
            <person name="McFadden G.I."/>
            <person name="Lane C.E."/>
            <person name="Keeling P.J."/>
            <person name="Gray M.W."/>
            <person name="Grigoriev I.V."/>
            <person name="Archibald J.M."/>
        </authorList>
    </citation>
    <scope>NUCLEOTIDE SEQUENCE</scope>
    <source>
        <strain evidence="4 6">CCMP2712</strain>
    </source>
</reference>
<feature type="transmembrane region" description="Helical" evidence="2">
    <location>
        <begin position="386"/>
        <end position="402"/>
    </location>
</feature>
<keyword evidence="2" id="KW-0812">Transmembrane</keyword>
<dbReference type="PANTHER" id="PTHR10153">
    <property type="entry name" value="SMALL CONDUCTANCE CALCIUM-ACTIVATED POTASSIUM CHANNEL"/>
    <property type="match status" value="1"/>
</dbReference>
<keyword evidence="2" id="KW-0472">Membrane</keyword>
<accession>L1JML0</accession>
<sequence length="642" mass="74044">MNHLDEEEEEEDWARNRSKFSKLDNRYSLRRKMPRAPQQENSSSENSSVQGEFVFPSREVDEFQLKREAFLADAGSIRPSVRMRSKIRESIRQSKMKPPRHVVEEAVATLMMTHTKEQRQIRELTAMLKSRQTLLAVLAVLSLFLGVMINELCVSGDYIDRSLTAEEEKYMESLSKNPRKCNKPIADFLKLVQSLMTAVIMGLVIVQYKLTTQLESSKESLLMKDRKQLAEGGKGMPKAFSLSIGSRLGLYLELLINAVHTVPFLNYDCPLEMSGTTVYYRLESILCALMLLRLYHAWRWVHMKVQFRYFNLEESYMLRDQQTIKMVQQSLLSFRLLAVKVAIKRHPISIISFLTVCVILTITYFIRIAEGPAYQEHSTYLWDQMWVVYVTLTTVGYGDVVPVTHFGRFASCAAMSVGPIIVAFITASITQTLQLSEDEQFLLNKMDLNHLRCRVLESAARIIQLWWRRKRFVAFGCVEERRISMSYLRRRRSSVYSRTNKGLASFEEEKDRLYRTFYLDIEALRRFHQSNLSLAEQHRQSAAIASPPRPASPQHGSPIDRHKLPTRQGQVGGNEAGNPVALIDEGLLLQMQASLSQVLQVVHKLEEKVDMLQTSVDEIKERRRHSHGAARHHQSPTMRNHD</sequence>
<gene>
    <name evidence="4" type="ORF">GUITHDRAFT_135986</name>
</gene>
<reference evidence="6" key="2">
    <citation type="submission" date="2012-11" db="EMBL/GenBank/DDBJ databases">
        <authorList>
            <person name="Kuo A."/>
            <person name="Curtis B.A."/>
            <person name="Tanifuji G."/>
            <person name="Burki F."/>
            <person name="Gruber A."/>
            <person name="Irimia M."/>
            <person name="Maruyama S."/>
            <person name="Arias M.C."/>
            <person name="Ball S.G."/>
            <person name="Gile G.H."/>
            <person name="Hirakawa Y."/>
            <person name="Hopkins J.F."/>
            <person name="Rensing S.A."/>
            <person name="Schmutz J."/>
            <person name="Symeonidi A."/>
            <person name="Elias M."/>
            <person name="Eveleigh R.J."/>
            <person name="Herman E.K."/>
            <person name="Klute M.J."/>
            <person name="Nakayama T."/>
            <person name="Obornik M."/>
            <person name="Reyes-Prieto A."/>
            <person name="Armbrust E.V."/>
            <person name="Aves S.J."/>
            <person name="Beiko R.G."/>
            <person name="Coutinho P."/>
            <person name="Dacks J.B."/>
            <person name="Durnford D.G."/>
            <person name="Fast N.M."/>
            <person name="Green B.R."/>
            <person name="Grisdale C."/>
            <person name="Hempe F."/>
            <person name="Henrissat B."/>
            <person name="Hoppner M.P."/>
            <person name="Ishida K.-I."/>
            <person name="Kim E."/>
            <person name="Koreny L."/>
            <person name="Kroth P.G."/>
            <person name="Liu Y."/>
            <person name="Malik S.-B."/>
            <person name="Maier U.G."/>
            <person name="McRose D."/>
            <person name="Mock T."/>
            <person name="Neilson J.A."/>
            <person name="Onodera N.T."/>
            <person name="Poole A.M."/>
            <person name="Pritham E.J."/>
            <person name="Richards T.A."/>
            <person name="Rocap G."/>
            <person name="Roy S.W."/>
            <person name="Sarai C."/>
            <person name="Schaack S."/>
            <person name="Shirato S."/>
            <person name="Slamovits C.H."/>
            <person name="Spencer D.F."/>
            <person name="Suzuki S."/>
            <person name="Worden A.Z."/>
            <person name="Zauner S."/>
            <person name="Barry K."/>
            <person name="Bell C."/>
            <person name="Bharti A.K."/>
            <person name="Crow J.A."/>
            <person name="Grimwood J."/>
            <person name="Kramer R."/>
            <person name="Lindquist E."/>
            <person name="Lucas S."/>
            <person name="Salamov A."/>
            <person name="McFadden G.I."/>
            <person name="Lane C.E."/>
            <person name="Keeling P.J."/>
            <person name="Gray M.W."/>
            <person name="Grigoriev I.V."/>
            <person name="Archibald J.M."/>
        </authorList>
    </citation>
    <scope>NUCLEOTIDE SEQUENCE</scope>
    <source>
        <strain evidence="6">CCMP2712</strain>
    </source>
</reference>
<dbReference type="InterPro" id="IPR015449">
    <property type="entry name" value="K_chnl_Ca-activ_SK"/>
</dbReference>
<dbReference type="eggNOG" id="KOG3684">
    <property type="taxonomic scope" value="Eukaryota"/>
</dbReference>
<keyword evidence="2" id="KW-1133">Transmembrane helix</keyword>
<dbReference type="GO" id="GO:0016286">
    <property type="term" value="F:small conductance calcium-activated potassium channel activity"/>
    <property type="evidence" value="ECO:0007669"/>
    <property type="project" value="InterPro"/>
</dbReference>
<name>L1JML0_GUITC</name>
<evidence type="ECO:0000256" key="1">
    <source>
        <dbReference type="SAM" id="MobiDB-lite"/>
    </source>
</evidence>
<proteinExistence type="predicted"/>
<evidence type="ECO:0000313" key="5">
    <source>
        <dbReference type="EnsemblProtists" id="EKX49293"/>
    </source>
</evidence>
<dbReference type="HOGENOM" id="CLU_426696_0_0_1"/>
<feature type="compositionally biased region" description="Basic residues" evidence="1">
    <location>
        <begin position="622"/>
        <end position="634"/>
    </location>
</feature>
<feature type="transmembrane region" description="Helical" evidence="2">
    <location>
        <begin position="409"/>
        <end position="429"/>
    </location>
</feature>
<evidence type="ECO:0000313" key="4">
    <source>
        <dbReference type="EMBL" id="EKX49293.1"/>
    </source>
</evidence>
<feature type="compositionally biased region" description="Low complexity" evidence="1">
    <location>
        <begin position="38"/>
        <end position="48"/>
    </location>
</feature>
<dbReference type="EMBL" id="JH992982">
    <property type="protein sequence ID" value="EKX49293.1"/>
    <property type="molecule type" value="Genomic_DNA"/>
</dbReference>
<dbReference type="PaxDb" id="55529-EKX49293"/>
<reference evidence="5" key="3">
    <citation type="submission" date="2015-06" db="UniProtKB">
        <authorList>
            <consortium name="EnsemblProtists"/>
        </authorList>
    </citation>
    <scope>IDENTIFICATION</scope>
</reference>
<feature type="region of interest" description="Disordered" evidence="1">
    <location>
        <begin position="24"/>
        <end position="50"/>
    </location>
</feature>
<dbReference type="KEGG" id="gtt:GUITHDRAFT_135986"/>
<feature type="region of interest" description="Disordered" evidence="1">
    <location>
        <begin position="538"/>
        <end position="577"/>
    </location>
</feature>
<dbReference type="EnsemblProtists" id="EKX49293">
    <property type="protein sequence ID" value="EKX49293"/>
    <property type="gene ID" value="GUITHDRAFT_135986"/>
</dbReference>
<evidence type="ECO:0000256" key="2">
    <source>
        <dbReference type="SAM" id="Phobius"/>
    </source>
</evidence>
<dbReference type="GeneID" id="17305960"/>
<dbReference type="RefSeq" id="XP_005836273.1">
    <property type="nucleotide sequence ID" value="XM_005836216.1"/>
</dbReference>
<dbReference type="Pfam" id="PF07885">
    <property type="entry name" value="Ion_trans_2"/>
    <property type="match status" value="1"/>
</dbReference>
<dbReference type="InterPro" id="IPR013099">
    <property type="entry name" value="K_chnl_dom"/>
</dbReference>
<feature type="region of interest" description="Disordered" evidence="1">
    <location>
        <begin position="619"/>
        <end position="642"/>
    </location>
</feature>
<protein>
    <recommendedName>
        <fullName evidence="3">Potassium channel domain-containing protein</fullName>
    </recommendedName>
</protein>
<feature type="domain" description="Potassium channel" evidence="3">
    <location>
        <begin position="357"/>
        <end position="433"/>
    </location>
</feature>
<dbReference type="Proteomes" id="UP000011087">
    <property type="component" value="Unassembled WGS sequence"/>
</dbReference>
<evidence type="ECO:0000259" key="3">
    <source>
        <dbReference type="Pfam" id="PF07885"/>
    </source>
</evidence>
<feature type="transmembrane region" description="Helical" evidence="2">
    <location>
        <begin position="348"/>
        <end position="366"/>
    </location>
</feature>
<keyword evidence="6" id="KW-1185">Reference proteome</keyword>
<evidence type="ECO:0000313" key="6">
    <source>
        <dbReference type="Proteomes" id="UP000011087"/>
    </source>
</evidence>